<accession>A0ABT1EHN9</accession>
<dbReference type="EMBL" id="JAMZFV010000010">
    <property type="protein sequence ID" value="MCP1110216.1"/>
    <property type="molecule type" value="Genomic_DNA"/>
</dbReference>
<dbReference type="SMART" id="SM00909">
    <property type="entry name" value="Germane"/>
    <property type="match status" value="2"/>
</dbReference>
<reference evidence="2 3" key="1">
    <citation type="journal article" date="2022" name="Genome Biol. Evol.">
        <title>Host diet, physiology and behaviors set the stage for Lachnospiraceae cladogenesis.</title>
        <authorList>
            <person name="Vera-Ponce De Leon A."/>
            <person name="Schneider M."/>
            <person name="Jahnes B.C."/>
            <person name="Sadowski V."/>
            <person name="Camuy-Velez L.A."/>
            <person name="Duan J."/>
            <person name="Sabree Z.L."/>
        </authorList>
    </citation>
    <scope>NUCLEOTIDE SEQUENCE [LARGE SCALE GENOMIC DNA]</scope>
    <source>
        <strain evidence="2 3">PAL227</strain>
    </source>
</reference>
<sequence>MKATKIFTMILLSLLVFSGCDRQEEVGKDQSFVYYLNLDGTGLEKRAYEYTEKSTLKRAQEALEAMDRPEEGEKVRSLLSEGVKVKKVTFSKGVAGVHFNGAFTGLTKLSETLLLGGMTYTLTQFPEIEGVQVYIDDSELADADGQARGVLHKEDFIENIGASIHTTETAKIALYYGNQTGDKLVKRMKSVRYNSNSSIEKLVVEKLIKGTKTKEETSPLASDVIVLGVTVKDGICYLNLSESFMSTQGKTSPEVTIYSLVNSIIDTSESVQKVQISINGESDVKYKENISLSKPFSKNRDIIEE</sequence>
<dbReference type="RefSeq" id="WP_262069097.1">
    <property type="nucleotide sequence ID" value="NZ_JAMXOC010000010.1"/>
</dbReference>
<organism evidence="2 3">
    <name type="scientific">Ohessyouella blattaphilus</name>
    <dbReference type="NCBI Taxonomy" id="2949333"/>
    <lineage>
        <taxon>Bacteria</taxon>
        <taxon>Bacillati</taxon>
        <taxon>Bacillota</taxon>
        <taxon>Clostridia</taxon>
        <taxon>Lachnospirales</taxon>
        <taxon>Lachnospiraceae</taxon>
        <taxon>Ohessyouella</taxon>
    </lineage>
</organism>
<feature type="domain" description="GerMN" evidence="1">
    <location>
        <begin position="59"/>
        <end position="144"/>
    </location>
</feature>
<name>A0ABT1EHN9_9FIRM</name>
<proteinExistence type="predicted"/>
<dbReference type="Pfam" id="PF10646">
    <property type="entry name" value="Germane"/>
    <property type="match status" value="2"/>
</dbReference>
<keyword evidence="3" id="KW-1185">Reference proteome</keyword>
<gene>
    <name evidence="2" type="ORF">NK118_08130</name>
</gene>
<comment type="caution">
    <text evidence="2">The sequence shown here is derived from an EMBL/GenBank/DDBJ whole genome shotgun (WGS) entry which is preliminary data.</text>
</comment>
<dbReference type="Proteomes" id="UP001523565">
    <property type="component" value="Unassembled WGS sequence"/>
</dbReference>
<dbReference type="InterPro" id="IPR019606">
    <property type="entry name" value="GerMN"/>
</dbReference>
<evidence type="ECO:0000313" key="3">
    <source>
        <dbReference type="Proteomes" id="UP001523565"/>
    </source>
</evidence>
<dbReference type="PROSITE" id="PS51257">
    <property type="entry name" value="PROKAR_LIPOPROTEIN"/>
    <property type="match status" value="1"/>
</dbReference>
<evidence type="ECO:0000259" key="1">
    <source>
        <dbReference type="SMART" id="SM00909"/>
    </source>
</evidence>
<evidence type="ECO:0000313" key="2">
    <source>
        <dbReference type="EMBL" id="MCP1110216.1"/>
    </source>
</evidence>
<feature type="domain" description="GerMN" evidence="1">
    <location>
        <begin position="200"/>
        <end position="287"/>
    </location>
</feature>
<protein>
    <submittedName>
        <fullName evidence="2">GerMN domain-containing protein</fullName>
    </submittedName>
</protein>